<dbReference type="EMBL" id="CP049055">
    <property type="protein sequence ID" value="QII10115.1"/>
    <property type="molecule type" value="Genomic_DNA"/>
</dbReference>
<organism evidence="1">
    <name type="scientific">Kuenenia stuttgartiensis</name>
    <dbReference type="NCBI Taxonomy" id="174633"/>
    <lineage>
        <taxon>Bacteria</taxon>
        <taxon>Pseudomonadati</taxon>
        <taxon>Planctomycetota</taxon>
        <taxon>Candidatus Brocadiia</taxon>
        <taxon>Candidatus Brocadiales</taxon>
        <taxon>Candidatus Brocadiaceae</taxon>
        <taxon>Candidatus Kuenenia</taxon>
    </lineage>
</organism>
<dbReference type="EMBL" id="CT573072">
    <property type="protein sequence ID" value="CAJ72507.1"/>
    <property type="molecule type" value="Genomic_DNA"/>
</dbReference>
<name>Q1PZJ1_KUEST</name>
<gene>
    <name evidence="2" type="ORF">KsCSTR_07360</name>
    <name evidence="1" type="ORF">kustd1762</name>
</gene>
<dbReference type="AlphaFoldDB" id="Q1PZJ1"/>
<accession>Q1PZJ1</accession>
<evidence type="ECO:0000313" key="3">
    <source>
        <dbReference type="Proteomes" id="UP000501926"/>
    </source>
</evidence>
<proteinExistence type="predicted"/>
<reference evidence="1" key="2">
    <citation type="submission" date="2006-01" db="EMBL/GenBank/DDBJ databases">
        <authorList>
            <person name="Genoscope"/>
        </authorList>
    </citation>
    <scope>NUCLEOTIDE SEQUENCE</scope>
</reference>
<sequence length="60" mass="6621">MENSLGPEPCVRYFALRIGDNAAKCFNEKRKGFDDSDGGKNNPAKTAFPLKISAKYSQHS</sequence>
<reference evidence="1" key="1">
    <citation type="journal article" date="2006" name="Nature">
        <title>Deciphering the evolution and metabolism of an anammox bacterium from a community genome.</title>
        <authorList>
            <person name="Strous M."/>
            <person name="Pelletier E."/>
            <person name="Mangenot S."/>
            <person name="Rattei T."/>
            <person name="Lehner A."/>
            <person name="Taylor M.W."/>
            <person name="Horn M."/>
            <person name="Daims H."/>
            <person name="Bartol-Mavel D."/>
            <person name="Wincker P."/>
            <person name="Barbe V."/>
            <person name="Fonknechten N."/>
            <person name="Vallenet D."/>
            <person name="Segurens B."/>
            <person name="Schenowitz-Truong C."/>
            <person name="Medigue C."/>
            <person name="Collingro A."/>
            <person name="Snel B."/>
            <person name="Dutilh B.E."/>
            <person name="OpDenCamp H.J.M."/>
            <person name="vanDerDrift C."/>
            <person name="Cirpus I."/>
            <person name="vanDePas-Schoonen K.T."/>
            <person name="Harhangi H.R."/>
            <person name="vanNiftrik L."/>
            <person name="Schmid M."/>
            <person name="Keltjens J."/>
            <person name="vanDeVossenberg J."/>
            <person name="Kartal B."/>
            <person name="Meier H."/>
            <person name="Frishman D."/>
            <person name="Huynen M.A."/>
            <person name="Mewes H."/>
            <person name="Weissenbach J."/>
            <person name="Jetten M.S.M."/>
            <person name="Wagner M."/>
            <person name="LePaslier D."/>
        </authorList>
    </citation>
    <scope>NUCLEOTIDE SEQUENCE</scope>
</reference>
<dbReference type="Proteomes" id="UP000501926">
    <property type="component" value="Chromosome"/>
</dbReference>
<protein>
    <submittedName>
        <fullName evidence="1">Uncharacterized protein</fullName>
    </submittedName>
</protein>
<evidence type="ECO:0000313" key="1">
    <source>
        <dbReference type="EMBL" id="CAJ72507.1"/>
    </source>
</evidence>
<reference evidence="2 3" key="3">
    <citation type="submission" date="2020-02" db="EMBL/GenBank/DDBJ databases">
        <title>Newly sequenced genome of strain CSTR1 showed variability in Candidatus Kuenenia stuttgartiensis genomes.</title>
        <authorList>
            <person name="Ding C."/>
            <person name="Adrian L."/>
        </authorList>
    </citation>
    <scope>NUCLEOTIDE SEQUENCE [LARGE SCALE GENOMIC DNA]</scope>
    <source>
        <strain evidence="2 3">CSTR1</strain>
    </source>
</reference>
<evidence type="ECO:0000313" key="2">
    <source>
        <dbReference type="EMBL" id="QII10115.1"/>
    </source>
</evidence>